<evidence type="ECO:0000313" key="5">
    <source>
        <dbReference type="EMBL" id="KAG5312884.1"/>
    </source>
</evidence>
<sequence length="447" mass="49967">MLLRGIAFAEARRNSARRVFKSRDKTQGCERDAASDLSHGGSLARHVRMEMMAYQPLEVPLSSIFSNSFHPKMSQLVAAKYMKKSKSFVQKWVQRYNVAKNVDDLLERGLICKVDKKDDKKIVNLFSRNESEAISLFATASKLATVEDEGPKRPEGPIRPSAASLKVSPTARAILQASRSSKKLVTPVSTRDAETITDVCSGEELPEVEIISLLEEQIPRYRLRADTLTQFQGYENADWFIPAPALKSEDVDLKLSPDQIRETLNYFKLAIPNFRGQDHVKVMNSSTPLRANSDASPSPLHSPIYQQDEAIPSTSRGRHVSSIITHTFDSLALDVSYAGLGASESDLVDSGSTRTILNTSLRENASNLPQFWEDIGVVEYLERRLGPPDESTPEERVATLREVLAERTDIHEGDGNLSDFLFHVARTKHGKIYIRVIRTLLLNRGKC</sequence>
<gene>
    <name evidence="5" type="primary">Trak2</name>
    <name evidence="5" type="ORF">G6Z75_0002634</name>
</gene>
<feature type="domain" description="HAP1 N-terminal" evidence="4">
    <location>
        <begin position="215"/>
        <end position="270"/>
    </location>
</feature>
<dbReference type="Pfam" id="PF04849">
    <property type="entry name" value="HAP1_N"/>
    <property type="match status" value="1"/>
</dbReference>
<accession>A0A836EVP7</accession>
<dbReference type="PANTHER" id="PTHR15751:SF12">
    <property type="entry name" value="TRAFFICKING KINESIN-BINDING PROTEIN MILT"/>
    <property type="match status" value="1"/>
</dbReference>
<dbReference type="GO" id="GO:0005739">
    <property type="term" value="C:mitochondrion"/>
    <property type="evidence" value="ECO:0007669"/>
    <property type="project" value="UniProtKB-SubCell"/>
</dbReference>
<evidence type="ECO:0000313" key="6">
    <source>
        <dbReference type="Proteomes" id="UP000667349"/>
    </source>
</evidence>
<comment type="subcellular location">
    <subcellularLocation>
        <location evidence="1">Mitochondrion</location>
    </subcellularLocation>
</comment>
<evidence type="ECO:0000256" key="1">
    <source>
        <dbReference type="ARBA" id="ARBA00004173"/>
    </source>
</evidence>
<dbReference type="GO" id="GO:0017022">
    <property type="term" value="F:myosin binding"/>
    <property type="evidence" value="ECO:0007669"/>
    <property type="project" value="TreeGrafter"/>
</dbReference>
<dbReference type="GO" id="GO:0006605">
    <property type="term" value="P:protein targeting"/>
    <property type="evidence" value="ECO:0007669"/>
    <property type="project" value="TreeGrafter"/>
</dbReference>
<evidence type="ECO:0000256" key="3">
    <source>
        <dbReference type="ARBA" id="ARBA00023128"/>
    </source>
</evidence>
<reference evidence="5" key="1">
    <citation type="submission" date="2020-02" db="EMBL/GenBank/DDBJ databases">
        <title>Relaxed selection underlies rapid genomic changes in the transitions from sociality to social parasitism in ants.</title>
        <authorList>
            <person name="Bi X."/>
        </authorList>
    </citation>
    <scope>NUCLEOTIDE SEQUENCE</scope>
    <source>
        <strain evidence="5">BGI-DK2013a</strain>
        <tissue evidence="5">Whole body</tissue>
    </source>
</reference>
<evidence type="ECO:0000256" key="2">
    <source>
        <dbReference type="ARBA" id="ARBA00023054"/>
    </source>
</evidence>
<dbReference type="GO" id="GO:0031410">
    <property type="term" value="C:cytoplasmic vesicle"/>
    <property type="evidence" value="ECO:0007669"/>
    <property type="project" value="TreeGrafter"/>
</dbReference>
<comment type="caution">
    <text evidence="5">The sequence shown here is derived from an EMBL/GenBank/DDBJ whole genome shotgun (WGS) entry which is preliminary data.</text>
</comment>
<protein>
    <submittedName>
        <fullName evidence="5">TRAK2 protein</fullName>
    </submittedName>
</protein>
<dbReference type="GO" id="GO:0048311">
    <property type="term" value="P:mitochondrion distribution"/>
    <property type="evidence" value="ECO:0007669"/>
    <property type="project" value="TreeGrafter"/>
</dbReference>
<feature type="non-terminal residue" evidence="5">
    <location>
        <position position="447"/>
    </location>
</feature>
<dbReference type="InterPro" id="IPR006933">
    <property type="entry name" value="HAP1_N"/>
</dbReference>
<organism evidence="5 6">
    <name type="scientific">Acromyrmex insinuator</name>
    <dbReference type="NCBI Taxonomy" id="230686"/>
    <lineage>
        <taxon>Eukaryota</taxon>
        <taxon>Metazoa</taxon>
        <taxon>Ecdysozoa</taxon>
        <taxon>Arthropoda</taxon>
        <taxon>Hexapoda</taxon>
        <taxon>Insecta</taxon>
        <taxon>Pterygota</taxon>
        <taxon>Neoptera</taxon>
        <taxon>Endopterygota</taxon>
        <taxon>Hymenoptera</taxon>
        <taxon>Apocrita</taxon>
        <taxon>Aculeata</taxon>
        <taxon>Formicoidea</taxon>
        <taxon>Formicidae</taxon>
        <taxon>Myrmicinae</taxon>
        <taxon>Acromyrmex</taxon>
    </lineage>
</organism>
<keyword evidence="6" id="KW-1185">Reference proteome</keyword>
<dbReference type="AlphaFoldDB" id="A0A836EVP7"/>
<evidence type="ECO:0000259" key="4">
    <source>
        <dbReference type="Pfam" id="PF04849"/>
    </source>
</evidence>
<dbReference type="Proteomes" id="UP000667349">
    <property type="component" value="Unassembled WGS sequence"/>
</dbReference>
<keyword evidence="3" id="KW-0496">Mitochondrion</keyword>
<dbReference type="GO" id="GO:0047496">
    <property type="term" value="P:vesicle transport along microtubule"/>
    <property type="evidence" value="ECO:0007669"/>
    <property type="project" value="TreeGrafter"/>
</dbReference>
<dbReference type="PANTHER" id="PTHR15751">
    <property type="entry name" value="TRAFFICKING KINESIN-BINDING PROTEIN"/>
    <property type="match status" value="1"/>
</dbReference>
<keyword evidence="2" id="KW-0175">Coiled coil</keyword>
<dbReference type="EMBL" id="JAANHZ010000278">
    <property type="protein sequence ID" value="KAG5312884.1"/>
    <property type="molecule type" value="Genomic_DNA"/>
</dbReference>
<name>A0A836EVP7_9HYME</name>
<proteinExistence type="predicted"/>
<feature type="non-terminal residue" evidence="5">
    <location>
        <position position="1"/>
    </location>
</feature>
<dbReference type="InterPro" id="IPR051946">
    <property type="entry name" value="Intracell_Traff-Reg"/>
</dbReference>